<name>A0ABX1JGX4_9PSEU</name>
<evidence type="ECO:0008006" key="3">
    <source>
        <dbReference type="Google" id="ProtNLM"/>
    </source>
</evidence>
<accession>A0ABX1JGX4</accession>
<proteinExistence type="predicted"/>
<dbReference type="Proteomes" id="UP000715441">
    <property type="component" value="Unassembled WGS sequence"/>
</dbReference>
<comment type="caution">
    <text evidence="1">The sequence shown here is derived from an EMBL/GenBank/DDBJ whole genome shotgun (WGS) entry which is preliminary data.</text>
</comment>
<sequence length="169" mass="18545">MGTESKQLDPDVTLVAMRRLLSDIDAMTAKAIGEDDDDQAERWFESCAALRTTLADRFADLDEWLSGGGTLPKAWTQAPVEAVAETGTWEERTAAAVRELFSVETAREITEGEAFGPLVYRLRRYCEANDATAREALEAIDADARAFADTRADNPAAFLAKQLRELAGE</sequence>
<dbReference type="RefSeq" id="WP_168523464.1">
    <property type="nucleotide sequence ID" value="NZ_JAAXLS010000075.1"/>
</dbReference>
<organism evidence="1 2">
    <name type="scientific">Amycolatopsis acididurans</name>
    <dbReference type="NCBI Taxonomy" id="2724524"/>
    <lineage>
        <taxon>Bacteria</taxon>
        <taxon>Bacillati</taxon>
        <taxon>Actinomycetota</taxon>
        <taxon>Actinomycetes</taxon>
        <taxon>Pseudonocardiales</taxon>
        <taxon>Pseudonocardiaceae</taxon>
        <taxon>Amycolatopsis</taxon>
    </lineage>
</organism>
<protein>
    <recommendedName>
        <fullName evidence="3">DUF222 domain-containing protein</fullName>
    </recommendedName>
</protein>
<dbReference type="EMBL" id="JAAXLS010000075">
    <property type="protein sequence ID" value="NKQ59055.1"/>
    <property type="molecule type" value="Genomic_DNA"/>
</dbReference>
<evidence type="ECO:0000313" key="2">
    <source>
        <dbReference type="Proteomes" id="UP000715441"/>
    </source>
</evidence>
<reference evidence="1 2" key="1">
    <citation type="submission" date="2020-04" db="EMBL/GenBank/DDBJ databases">
        <title>Novel species.</title>
        <authorList>
            <person name="Teo W.F.A."/>
            <person name="Lipun K."/>
            <person name="Srisuk N."/>
            <person name="Duangmal K."/>
        </authorList>
    </citation>
    <scope>NUCLEOTIDE SEQUENCE [LARGE SCALE GENOMIC DNA]</scope>
    <source>
        <strain evidence="1 2">K13G38</strain>
    </source>
</reference>
<keyword evidence="2" id="KW-1185">Reference proteome</keyword>
<evidence type="ECO:0000313" key="1">
    <source>
        <dbReference type="EMBL" id="NKQ59055.1"/>
    </source>
</evidence>
<gene>
    <name evidence="1" type="ORF">HFP15_40055</name>
</gene>